<keyword evidence="2" id="KW-1185">Reference proteome</keyword>
<sequence length="163" mass="17673">MPGRAPWGQAGTKESGETLAVNNRPKVLRKDLTQTSTLTAGESETVELYAPSGSVYTVKGAALIAKPPSGATGGTHFFQVESLGKVAVLLGRSDYTAQVKWNNGHFFTANQTMEPAEESAAIQSFYGSMATADEPVRVEYYNNLDVDQTNERTIEFLIEEVSY</sequence>
<accession>A0A2P4NU54</accession>
<gene>
    <name evidence="1" type="ORF">AUR65_002315</name>
</gene>
<comment type="caution">
    <text evidence="1">The sequence shown here is derived from an EMBL/GenBank/DDBJ whole genome shotgun (WGS) entry which is preliminary data.</text>
</comment>
<dbReference type="OrthoDB" id="382337at2157"/>
<dbReference type="Proteomes" id="UP000053621">
    <property type="component" value="Unassembled WGS sequence"/>
</dbReference>
<organism evidence="1 2">
    <name type="scientific">Haloferax marisrubri</name>
    <dbReference type="NCBI Taxonomy" id="1544719"/>
    <lineage>
        <taxon>Archaea</taxon>
        <taxon>Methanobacteriati</taxon>
        <taxon>Methanobacteriota</taxon>
        <taxon>Stenosarchaea group</taxon>
        <taxon>Halobacteria</taxon>
        <taxon>Halobacteriales</taxon>
        <taxon>Haloferacaceae</taxon>
        <taxon>Haloferax</taxon>
    </lineage>
</organism>
<reference evidence="1" key="1">
    <citation type="submission" date="2017-08" db="EMBL/GenBank/DDBJ databases">
        <title>Haloferax marisrubri sp. nov., isolated from the Discovery deep brine-seawater interface in the Red Sea.</title>
        <authorList>
            <person name="Zhang G."/>
            <person name="Stingl U."/>
        </authorList>
    </citation>
    <scope>NUCLEOTIDE SEQUENCE [LARGE SCALE GENOMIC DNA]</scope>
    <source>
        <strain evidence="1">SB3</strain>
    </source>
</reference>
<evidence type="ECO:0000313" key="1">
    <source>
        <dbReference type="EMBL" id="POG56682.1"/>
    </source>
</evidence>
<dbReference type="AlphaFoldDB" id="A0A2P4NU54"/>
<evidence type="ECO:0000313" key="2">
    <source>
        <dbReference type="Proteomes" id="UP000053621"/>
    </source>
</evidence>
<protein>
    <submittedName>
        <fullName evidence="1">Uncharacterized protein</fullName>
    </submittedName>
</protein>
<dbReference type="RefSeq" id="WP_058568201.1">
    <property type="nucleotide sequence ID" value="NZ_LOPW02000004.1"/>
</dbReference>
<dbReference type="EMBL" id="LOPW02000004">
    <property type="protein sequence ID" value="POG56682.1"/>
    <property type="molecule type" value="Genomic_DNA"/>
</dbReference>
<proteinExistence type="predicted"/>
<name>A0A2P4NU54_9EURY</name>